<dbReference type="Proteomes" id="UP000663671">
    <property type="component" value="Chromosome 1"/>
</dbReference>
<dbReference type="OrthoDB" id="5425772at2759"/>
<reference evidence="1" key="1">
    <citation type="submission" date="2021-01" db="EMBL/GenBank/DDBJ databases">
        <title>Chromosome-level genome assembly of a human fungal pathogen reveals clustering of transcriptionally co-regulated genes.</title>
        <authorList>
            <person name="Voorhies M."/>
            <person name="Cohen S."/>
            <person name="Shea T.P."/>
            <person name="Petrus S."/>
            <person name="Munoz J.F."/>
            <person name="Poplawski S."/>
            <person name="Goldman W.E."/>
            <person name="Michael T."/>
            <person name="Cuomo C.A."/>
            <person name="Sil A."/>
            <person name="Beyhan S."/>
        </authorList>
    </citation>
    <scope>NUCLEOTIDE SEQUENCE</scope>
    <source>
        <strain evidence="1">WU24</strain>
    </source>
</reference>
<organism evidence="1 2">
    <name type="scientific">Ajellomyces capsulatus</name>
    <name type="common">Darling's disease fungus</name>
    <name type="synonym">Histoplasma capsulatum</name>
    <dbReference type="NCBI Taxonomy" id="5037"/>
    <lineage>
        <taxon>Eukaryota</taxon>
        <taxon>Fungi</taxon>
        <taxon>Dikarya</taxon>
        <taxon>Ascomycota</taxon>
        <taxon>Pezizomycotina</taxon>
        <taxon>Eurotiomycetes</taxon>
        <taxon>Eurotiomycetidae</taxon>
        <taxon>Onygenales</taxon>
        <taxon>Ajellomycetaceae</taxon>
        <taxon>Histoplasma</taxon>
    </lineage>
</organism>
<evidence type="ECO:0000313" key="2">
    <source>
        <dbReference type="Proteomes" id="UP000663671"/>
    </source>
</evidence>
<name>A0A8A1MCI2_AJECA</name>
<dbReference type="EMBL" id="CP069114">
    <property type="protein sequence ID" value="QSS64206.1"/>
    <property type="molecule type" value="Genomic_DNA"/>
</dbReference>
<evidence type="ECO:0000313" key="1">
    <source>
        <dbReference type="EMBL" id="QSS64206.1"/>
    </source>
</evidence>
<gene>
    <name evidence="1" type="ORF">I7I51_01271</name>
</gene>
<sequence length="229" mass="25498">MAKNETTGPGLYFKYWGLDITYPRITSCQPVLSDVIGVEKTIVCGNGQGCKVSRTVILVDTYTNSVGWKIGGCTPSMVHVDLLCDIEEATYKFDARFQSDKSEGDILVLENDLNKADRLQHCTVLDLVADGVKDDPENGMVWAPLWPKDHDRGFLFMGSVVTLNKYRLLSDDHEIRSNEIVIKSNPRKGNPFPNRVFICPPDQPLRKTDEARVPLKQLGNELLGAIGCV</sequence>
<accession>A0A8A1MCI2</accession>
<dbReference type="AlphaFoldDB" id="A0A8A1MCI2"/>
<dbReference type="VEuPathDB" id="FungiDB:I7I51_01271"/>
<protein>
    <submittedName>
        <fullName evidence="1">Binary toxin B/anthrax toxin PA domain-containing protein, mycelia-enriched transcript</fullName>
    </submittedName>
</protein>
<proteinExistence type="predicted"/>